<dbReference type="EMBL" id="KV878133">
    <property type="protein sequence ID" value="OJJ05725.1"/>
    <property type="molecule type" value="Genomic_DNA"/>
</dbReference>
<dbReference type="GO" id="GO:0043565">
    <property type="term" value="F:sequence-specific DNA binding"/>
    <property type="evidence" value="ECO:0007669"/>
    <property type="project" value="TreeGrafter"/>
</dbReference>
<keyword evidence="4" id="KW-0805">Transcription regulation</keyword>
<dbReference type="PROSITE" id="PS00463">
    <property type="entry name" value="ZN2_CY6_FUNGAL_1"/>
    <property type="match status" value="1"/>
</dbReference>
<dbReference type="GO" id="GO:0006351">
    <property type="term" value="P:DNA-templated transcription"/>
    <property type="evidence" value="ECO:0007669"/>
    <property type="project" value="InterPro"/>
</dbReference>
<organism evidence="11 12">
    <name type="scientific">Aspergillus versicolor CBS 583.65</name>
    <dbReference type="NCBI Taxonomy" id="1036611"/>
    <lineage>
        <taxon>Eukaryota</taxon>
        <taxon>Fungi</taxon>
        <taxon>Dikarya</taxon>
        <taxon>Ascomycota</taxon>
        <taxon>Pezizomycotina</taxon>
        <taxon>Eurotiomycetes</taxon>
        <taxon>Eurotiomycetidae</taxon>
        <taxon>Eurotiales</taxon>
        <taxon>Aspergillaceae</taxon>
        <taxon>Aspergillus</taxon>
        <taxon>Aspergillus subgen. Nidulantes</taxon>
    </lineage>
</organism>
<keyword evidence="3" id="KW-0862">Zinc</keyword>
<dbReference type="PANTHER" id="PTHR47782">
    <property type="entry name" value="ZN(II)2CYS6 TRANSCRIPTION FACTOR (EUROFUNG)-RELATED"/>
    <property type="match status" value="1"/>
</dbReference>
<evidence type="ECO:0000313" key="11">
    <source>
        <dbReference type="EMBL" id="OJJ05725.1"/>
    </source>
</evidence>
<feature type="compositionally biased region" description="Low complexity" evidence="9">
    <location>
        <begin position="604"/>
        <end position="617"/>
    </location>
</feature>
<keyword evidence="2" id="KW-0479">Metal-binding</keyword>
<dbReference type="InterPro" id="IPR036864">
    <property type="entry name" value="Zn2-C6_fun-type_DNA-bd_sf"/>
</dbReference>
<dbReference type="RefSeq" id="XP_040671487.1">
    <property type="nucleotide sequence ID" value="XM_040810558.1"/>
</dbReference>
<dbReference type="PANTHER" id="PTHR47782:SF8">
    <property type="entry name" value="ZN(II)2CYS6 TRANSCRIPTION FACTOR (EUROFUNG)"/>
    <property type="match status" value="1"/>
</dbReference>
<dbReference type="InterPro" id="IPR001138">
    <property type="entry name" value="Zn2Cys6_DnaBD"/>
</dbReference>
<evidence type="ECO:0000313" key="12">
    <source>
        <dbReference type="Proteomes" id="UP000184073"/>
    </source>
</evidence>
<feature type="coiled-coil region" evidence="8">
    <location>
        <begin position="87"/>
        <end position="114"/>
    </location>
</feature>
<keyword evidence="6" id="KW-0804">Transcription</keyword>
<dbReference type="GO" id="GO:0045944">
    <property type="term" value="P:positive regulation of transcription by RNA polymerase II"/>
    <property type="evidence" value="ECO:0007669"/>
    <property type="project" value="TreeGrafter"/>
</dbReference>
<dbReference type="InterPro" id="IPR052202">
    <property type="entry name" value="Yeast_MetPath_Reg"/>
</dbReference>
<reference evidence="12" key="1">
    <citation type="journal article" date="2017" name="Genome Biol.">
        <title>Comparative genomics reveals high biological diversity and specific adaptations in the industrially and medically important fungal genus Aspergillus.</title>
        <authorList>
            <person name="de Vries R.P."/>
            <person name="Riley R."/>
            <person name="Wiebenga A."/>
            <person name="Aguilar-Osorio G."/>
            <person name="Amillis S."/>
            <person name="Uchima C.A."/>
            <person name="Anderluh G."/>
            <person name="Asadollahi M."/>
            <person name="Askin M."/>
            <person name="Barry K."/>
            <person name="Battaglia E."/>
            <person name="Bayram O."/>
            <person name="Benocci T."/>
            <person name="Braus-Stromeyer S.A."/>
            <person name="Caldana C."/>
            <person name="Canovas D."/>
            <person name="Cerqueira G.C."/>
            <person name="Chen F."/>
            <person name="Chen W."/>
            <person name="Choi C."/>
            <person name="Clum A."/>
            <person name="Dos Santos R.A."/>
            <person name="Damasio A.R."/>
            <person name="Diallinas G."/>
            <person name="Emri T."/>
            <person name="Fekete E."/>
            <person name="Flipphi M."/>
            <person name="Freyberg S."/>
            <person name="Gallo A."/>
            <person name="Gournas C."/>
            <person name="Habgood R."/>
            <person name="Hainaut M."/>
            <person name="Harispe M.L."/>
            <person name="Henrissat B."/>
            <person name="Hilden K.S."/>
            <person name="Hope R."/>
            <person name="Hossain A."/>
            <person name="Karabika E."/>
            <person name="Karaffa L."/>
            <person name="Karanyi Z."/>
            <person name="Krasevec N."/>
            <person name="Kuo A."/>
            <person name="Kusch H."/>
            <person name="LaButti K."/>
            <person name="Lagendijk E.L."/>
            <person name="Lapidus A."/>
            <person name="Levasseur A."/>
            <person name="Lindquist E."/>
            <person name="Lipzen A."/>
            <person name="Logrieco A.F."/>
            <person name="MacCabe A."/>
            <person name="Maekelae M.R."/>
            <person name="Malavazi I."/>
            <person name="Melin P."/>
            <person name="Meyer V."/>
            <person name="Mielnichuk N."/>
            <person name="Miskei M."/>
            <person name="Molnar A.P."/>
            <person name="Mule G."/>
            <person name="Ngan C.Y."/>
            <person name="Orejas M."/>
            <person name="Orosz E."/>
            <person name="Ouedraogo J.P."/>
            <person name="Overkamp K.M."/>
            <person name="Park H.-S."/>
            <person name="Perrone G."/>
            <person name="Piumi F."/>
            <person name="Punt P.J."/>
            <person name="Ram A.F."/>
            <person name="Ramon A."/>
            <person name="Rauscher S."/>
            <person name="Record E."/>
            <person name="Riano-Pachon D.M."/>
            <person name="Robert V."/>
            <person name="Roehrig J."/>
            <person name="Ruller R."/>
            <person name="Salamov A."/>
            <person name="Salih N.S."/>
            <person name="Samson R.A."/>
            <person name="Sandor E."/>
            <person name="Sanguinetti M."/>
            <person name="Schuetze T."/>
            <person name="Sepcic K."/>
            <person name="Shelest E."/>
            <person name="Sherlock G."/>
            <person name="Sophianopoulou V."/>
            <person name="Squina F.M."/>
            <person name="Sun H."/>
            <person name="Susca A."/>
            <person name="Todd R.B."/>
            <person name="Tsang A."/>
            <person name="Unkles S.E."/>
            <person name="van de Wiele N."/>
            <person name="van Rossen-Uffink D."/>
            <person name="Oliveira J.V."/>
            <person name="Vesth T.C."/>
            <person name="Visser J."/>
            <person name="Yu J.-H."/>
            <person name="Zhou M."/>
            <person name="Andersen M.R."/>
            <person name="Archer D.B."/>
            <person name="Baker S.E."/>
            <person name="Benoit I."/>
            <person name="Brakhage A.A."/>
            <person name="Braus G.H."/>
            <person name="Fischer R."/>
            <person name="Frisvad J.C."/>
            <person name="Goldman G.H."/>
            <person name="Houbraken J."/>
            <person name="Oakley B."/>
            <person name="Pocsi I."/>
            <person name="Scazzocchio C."/>
            <person name="Seiboth B."/>
            <person name="vanKuyk P.A."/>
            <person name="Wortman J."/>
            <person name="Dyer P.S."/>
            <person name="Grigoriev I.V."/>
        </authorList>
    </citation>
    <scope>NUCLEOTIDE SEQUENCE [LARGE SCALE GENOMIC DNA]</scope>
    <source>
        <strain evidence="12">CBS 583.65</strain>
    </source>
</reference>
<dbReference type="GeneID" id="63726069"/>
<evidence type="ECO:0000256" key="5">
    <source>
        <dbReference type="ARBA" id="ARBA00023125"/>
    </source>
</evidence>
<accession>A0A1L9PWB0</accession>
<dbReference type="CDD" id="cd12148">
    <property type="entry name" value="fungal_TF_MHR"/>
    <property type="match status" value="1"/>
</dbReference>
<dbReference type="VEuPathDB" id="FungiDB:ASPVEDRAFT_32084"/>
<evidence type="ECO:0000256" key="8">
    <source>
        <dbReference type="SAM" id="Coils"/>
    </source>
</evidence>
<evidence type="ECO:0000259" key="10">
    <source>
        <dbReference type="PROSITE" id="PS50048"/>
    </source>
</evidence>
<dbReference type="STRING" id="1036611.A0A1L9PWB0"/>
<evidence type="ECO:0000256" key="2">
    <source>
        <dbReference type="ARBA" id="ARBA00022723"/>
    </source>
</evidence>
<dbReference type="Proteomes" id="UP000184073">
    <property type="component" value="Unassembled WGS sequence"/>
</dbReference>
<dbReference type="OrthoDB" id="5416384at2759"/>
<dbReference type="Pfam" id="PF00172">
    <property type="entry name" value="Zn_clus"/>
    <property type="match status" value="1"/>
</dbReference>
<gene>
    <name evidence="11" type="ORF">ASPVEDRAFT_32084</name>
</gene>
<feature type="compositionally biased region" description="Polar residues" evidence="9">
    <location>
        <begin position="10"/>
        <end position="19"/>
    </location>
</feature>
<keyword evidence="7" id="KW-0539">Nucleus</keyword>
<comment type="subcellular location">
    <subcellularLocation>
        <location evidence="1">Nucleus</location>
    </subcellularLocation>
</comment>
<evidence type="ECO:0000256" key="1">
    <source>
        <dbReference type="ARBA" id="ARBA00004123"/>
    </source>
</evidence>
<dbReference type="FunFam" id="4.10.240.10:FF:000023">
    <property type="entry name" value="Fungal specific transcription factor"/>
    <property type="match status" value="1"/>
</dbReference>
<sequence>MASLCDPASQKPQFTNPWETSPPKVTDGSSPSFDGRIAHTLAACTRCRQRKSKCDPGIPKCGPCDRTNAQCVYYDSARKRTIPRTYIVQLRETARRLEKELEEEEKDFQQAADAELIVRGAGRIRFKEHDEARYLGPSSGIAITRLVMEMAKQNTHSKSIKDVVPESTAQKIKDAFTQESGKPTSKVYPMISFIAQPDLPLKHVTYRLIDVFTVKAQAMLPTLHIPTFRQEVEEVFNGSNDPCQNFQLRMVIAISMQKMSTAYAGLADSYYLAALPFLEASLRRMDLKSLQCLVLIAQYSLLTPTRTAAYWVVGMAIKLCQDLGLTEESTITQSRTGKQLDPLEVDMRRRLFWIATSMEFGLSHSLGRPSCYSVSHDHIHVKFFEPVDDKYITREGVHPDAKPILPKCIAIHFFKMRLLQLEIRRALYLNKRDTPVDDHDPWFSQMLAKLDQWVASCPTHDGGSGLSGKWFQGRLNTMIVFMYRPSPQIPEPSVYAARRCYEASVFNVFMHREQIETGSVDLTWIFTQSLFMALNTILWSLSYPEIRKEHQLKEVERSLEVALEGIMLAAERWPGVRSAGMLYENLIAACLRAYNTEESFVVHSPSNPSSHPTPASSQDVQSPPSIASPASTEASIHSQNLLAGGSSVGETTSAGTFSRGPSADPTLPFPPPTTTAPYIPNDLVNAVEAPSWDSSVSPDAAPETQTSLSFELPNDTLLSGSDLNFDPSTPFNSFPSVVPGLPGWDPSFSLSSTTAGGPLAYSDATADPMGWIDTLGDQYSQYFNGEYPANPWRGRTLSQQEQLELMDSLADHIPDVTTQLAMQTATAHYQS</sequence>
<name>A0A1L9PWB0_ASPVE</name>
<dbReference type="SMART" id="SM00906">
    <property type="entry name" value="Fungal_trans"/>
    <property type="match status" value="1"/>
</dbReference>
<dbReference type="GO" id="GO:0000981">
    <property type="term" value="F:DNA-binding transcription factor activity, RNA polymerase II-specific"/>
    <property type="evidence" value="ECO:0007669"/>
    <property type="project" value="InterPro"/>
</dbReference>
<dbReference type="Gene3D" id="4.10.240.10">
    <property type="entry name" value="Zn(2)-C6 fungal-type DNA-binding domain"/>
    <property type="match status" value="1"/>
</dbReference>
<dbReference type="PROSITE" id="PS50048">
    <property type="entry name" value="ZN2_CY6_FUNGAL_2"/>
    <property type="match status" value="1"/>
</dbReference>
<evidence type="ECO:0000256" key="4">
    <source>
        <dbReference type="ARBA" id="ARBA00023015"/>
    </source>
</evidence>
<keyword evidence="5" id="KW-0238">DNA-binding</keyword>
<dbReference type="SUPFAM" id="SSF57701">
    <property type="entry name" value="Zn2/Cys6 DNA-binding domain"/>
    <property type="match status" value="1"/>
</dbReference>
<feature type="region of interest" description="Disordered" evidence="9">
    <location>
        <begin position="1"/>
        <end position="32"/>
    </location>
</feature>
<evidence type="ECO:0000256" key="7">
    <source>
        <dbReference type="ARBA" id="ARBA00023242"/>
    </source>
</evidence>
<keyword evidence="8" id="KW-0175">Coiled coil</keyword>
<dbReference type="Pfam" id="PF04082">
    <property type="entry name" value="Fungal_trans"/>
    <property type="match status" value="1"/>
</dbReference>
<feature type="domain" description="Zn(2)-C6 fungal-type" evidence="10">
    <location>
        <begin position="43"/>
        <end position="73"/>
    </location>
</feature>
<dbReference type="CDD" id="cd00067">
    <property type="entry name" value="GAL4"/>
    <property type="match status" value="1"/>
</dbReference>
<dbReference type="GO" id="GO:0005634">
    <property type="term" value="C:nucleus"/>
    <property type="evidence" value="ECO:0007669"/>
    <property type="project" value="UniProtKB-SubCell"/>
</dbReference>
<proteinExistence type="predicted"/>
<keyword evidence="12" id="KW-1185">Reference proteome</keyword>
<evidence type="ECO:0000256" key="3">
    <source>
        <dbReference type="ARBA" id="ARBA00022833"/>
    </source>
</evidence>
<dbReference type="GO" id="GO:0008270">
    <property type="term" value="F:zinc ion binding"/>
    <property type="evidence" value="ECO:0007669"/>
    <property type="project" value="InterPro"/>
</dbReference>
<dbReference type="InterPro" id="IPR007219">
    <property type="entry name" value="XnlR_reg_dom"/>
</dbReference>
<evidence type="ECO:0000256" key="9">
    <source>
        <dbReference type="SAM" id="MobiDB-lite"/>
    </source>
</evidence>
<evidence type="ECO:0000256" key="6">
    <source>
        <dbReference type="ARBA" id="ARBA00023163"/>
    </source>
</evidence>
<feature type="compositionally biased region" description="Polar residues" evidence="9">
    <location>
        <begin position="618"/>
        <end position="641"/>
    </location>
</feature>
<dbReference type="SMART" id="SM00066">
    <property type="entry name" value="GAL4"/>
    <property type="match status" value="1"/>
</dbReference>
<dbReference type="AlphaFoldDB" id="A0A1L9PWB0"/>
<feature type="region of interest" description="Disordered" evidence="9">
    <location>
        <begin position="601"/>
        <end position="679"/>
    </location>
</feature>
<protein>
    <recommendedName>
        <fullName evidence="10">Zn(2)-C6 fungal-type domain-containing protein</fullName>
    </recommendedName>
</protein>